<accession>A0ABW9YXM2</accession>
<dbReference type="EMBL" id="JAAAXJ010000005">
    <property type="protein sequence ID" value="NBJ25134.1"/>
    <property type="molecule type" value="Genomic_DNA"/>
</dbReference>
<proteinExistence type="predicted"/>
<protein>
    <submittedName>
        <fullName evidence="2">Uncharacterized protein</fullName>
    </submittedName>
</protein>
<keyword evidence="1" id="KW-0812">Transmembrane</keyword>
<evidence type="ECO:0000256" key="1">
    <source>
        <dbReference type="SAM" id="Phobius"/>
    </source>
</evidence>
<reference evidence="2 3" key="1">
    <citation type="submission" date="2020-01" db="EMBL/GenBank/DDBJ databases">
        <title>Microvirga sp. nov., an arsenate reduction bacterium isolated from Tibet hotspring sediments.</title>
        <authorList>
            <person name="Yuan C.-G."/>
        </authorList>
    </citation>
    <scope>NUCLEOTIDE SEQUENCE [LARGE SCALE GENOMIC DNA]</scope>
    <source>
        <strain evidence="2 3">SYSU G3D203</strain>
    </source>
</reference>
<dbReference type="RefSeq" id="WP_161725851.1">
    <property type="nucleotide sequence ID" value="NZ_JAAAXI010000025.1"/>
</dbReference>
<evidence type="ECO:0000313" key="3">
    <source>
        <dbReference type="Proteomes" id="UP000818323"/>
    </source>
</evidence>
<evidence type="ECO:0000313" key="2">
    <source>
        <dbReference type="EMBL" id="NBJ25134.1"/>
    </source>
</evidence>
<keyword evidence="1" id="KW-1133">Transmembrane helix</keyword>
<dbReference type="Proteomes" id="UP000818323">
    <property type="component" value="Unassembled WGS sequence"/>
</dbReference>
<comment type="caution">
    <text evidence="2">The sequence shown here is derived from an EMBL/GenBank/DDBJ whole genome shotgun (WGS) entry which is preliminary data.</text>
</comment>
<organism evidence="2 3">
    <name type="scientific">Microvirga arsenatis</name>
    <dbReference type="NCBI Taxonomy" id="2692265"/>
    <lineage>
        <taxon>Bacteria</taxon>
        <taxon>Pseudomonadati</taxon>
        <taxon>Pseudomonadota</taxon>
        <taxon>Alphaproteobacteria</taxon>
        <taxon>Hyphomicrobiales</taxon>
        <taxon>Methylobacteriaceae</taxon>
        <taxon>Microvirga</taxon>
    </lineage>
</organism>
<keyword evidence="1" id="KW-0472">Membrane</keyword>
<name>A0ABW9YXM2_9HYPH</name>
<sequence length="126" mass="14192">MGHERNEAKTATHDGWIWPVPRHEMRVHECIRQRMVEDLRRLKAEAGEEPVNLCDAGWTEHQVAIHGLAAKNRLERSERDEVHRTAPSAQGFARVQRFASGAAELASLAMFFGAVAIWAAHFTGKL</sequence>
<gene>
    <name evidence="2" type="ORF">GR303_12320</name>
</gene>
<feature type="transmembrane region" description="Helical" evidence="1">
    <location>
        <begin position="98"/>
        <end position="120"/>
    </location>
</feature>
<keyword evidence="3" id="KW-1185">Reference proteome</keyword>